<keyword evidence="4 5" id="KW-0326">Glycosidase</keyword>
<evidence type="ECO:0000256" key="4">
    <source>
        <dbReference type="ARBA" id="ARBA00023295"/>
    </source>
</evidence>
<sequence length="388" mass="43599">MNKRGILLLAAAVLTFSAGFYAGISYIKAETITIDADFHPLRSEEVESLYKKAEAKVEPQSKVVMGYIQDHHNPETINYPYLSHVIFSFAHPTKNGDLLFSGAHARDNLRKTVRLAHEQDTKVLLAVGGWFHIEGGETYPYFKEAIYNNDSRTKLVNELIKVVKEEQLDGVDIDFEHPRSGQDAEHLAAFIQELNSQLKAHDKELSIAVYSKVSSVTGQENESVVFLPSMFKDVDYVNIMAYDGQWDGGYNAANLSPFPFAENIAEYWSSFFEENGLSKDKLVLGVPFYAQPEDPAKSPLSFSKVIEHGAANADKDAVTIEGMTYHYNGITTIQRKTDLALQNDFGGMMIWEAGHDAKGEHSLSRVISDVMEEHSEREKKLFWSKTDE</sequence>
<dbReference type="GO" id="GO:0006032">
    <property type="term" value="P:chitin catabolic process"/>
    <property type="evidence" value="ECO:0007669"/>
    <property type="project" value="TreeGrafter"/>
</dbReference>
<name>A0A5D4TY14_9BACI</name>
<dbReference type="InterPro" id="IPR001579">
    <property type="entry name" value="Glyco_hydro_18_chit_AS"/>
</dbReference>
<comment type="catalytic activity">
    <reaction evidence="1">
        <text>Random endo-hydrolysis of N-acetyl-beta-D-glucosaminide (1-&gt;4)-beta-linkages in chitin and chitodextrins.</text>
        <dbReference type="EC" id="3.2.1.14"/>
    </reaction>
</comment>
<evidence type="ECO:0000259" key="7">
    <source>
        <dbReference type="PROSITE" id="PS51910"/>
    </source>
</evidence>
<dbReference type="GO" id="GO:0008843">
    <property type="term" value="F:endochitinase activity"/>
    <property type="evidence" value="ECO:0007669"/>
    <property type="project" value="UniProtKB-EC"/>
</dbReference>
<dbReference type="EC" id="3.2.1.14" evidence="2"/>
<keyword evidence="3 5" id="KW-0378">Hydrolase</keyword>
<dbReference type="InterPro" id="IPR001223">
    <property type="entry name" value="Glyco_hydro18_cat"/>
</dbReference>
<dbReference type="RefSeq" id="WP_148991620.1">
    <property type="nucleotide sequence ID" value="NZ_VTEW01000006.1"/>
</dbReference>
<evidence type="ECO:0000256" key="3">
    <source>
        <dbReference type="ARBA" id="ARBA00022801"/>
    </source>
</evidence>
<proteinExistence type="inferred from homology"/>
<dbReference type="InterPro" id="IPR011583">
    <property type="entry name" value="Chitinase_II/V-like_cat"/>
</dbReference>
<evidence type="ECO:0000256" key="1">
    <source>
        <dbReference type="ARBA" id="ARBA00000822"/>
    </source>
</evidence>
<gene>
    <name evidence="8" type="ORF">FZC80_09615</name>
</gene>
<evidence type="ECO:0000313" key="8">
    <source>
        <dbReference type="EMBL" id="TYS79879.1"/>
    </source>
</evidence>
<dbReference type="Gene3D" id="3.40.5.30">
    <property type="entry name" value="(Trans)glycosidases - domain 2"/>
    <property type="match status" value="1"/>
</dbReference>
<dbReference type="InterPro" id="IPR050314">
    <property type="entry name" value="Glycosyl_Hydrlase_18"/>
</dbReference>
<dbReference type="GO" id="GO:0005975">
    <property type="term" value="P:carbohydrate metabolic process"/>
    <property type="evidence" value="ECO:0007669"/>
    <property type="project" value="InterPro"/>
</dbReference>
<dbReference type="PROSITE" id="PS01095">
    <property type="entry name" value="GH18_1"/>
    <property type="match status" value="1"/>
</dbReference>
<dbReference type="GO" id="GO:0005576">
    <property type="term" value="C:extracellular region"/>
    <property type="evidence" value="ECO:0007669"/>
    <property type="project" value="TreeGrafter"/>
</dbReference>
<dbReference type="Pfam" id="PF00704">
    <property type="entry name" value="Glyco_hydro_18"/>
    <property type="match status" value="1"/>
</dbReference>
<evidence type="ECO:0000256" key="5">
    <source>
        <dbReference type="RuleBase" id="RU000489"/>
    </source>
</evidence>
<dbReference type="AlphaFoldDB" id="A0A5D4TY14"/>
<accession>A0A5D4TY14</accession>
<dbReference type="InterPro" id="IPR017853">
    <property type="entry name" value="GH"/>
</dbReference>
<evidence type="ECO:0000313" key="9">
    <source>
        <dbReference type="Proteomes" id="UP000325054"/>
    </source>
</evidence>
<dbReference type="SUPFAM" id="SSF51445">
    <property type="entry name" value="(Trans)glycosidases"/>
    <property type="match status" value="1"/>
</dbReference>
<dbReference type="GO" id="GO:0008061">
    <property type="term" value="F:chitin binding"/>
    <property type="evidence" value="ECO:0007669"/>
    <property type="project" value="InterPro"/>
</dbReference>
<dbReference type="SMART" id="SM00636">
    <property type="entry name" value="Glyco_18"/>
    <property type="match status" value="1"/>
</dbReference>
<organism evidence="8 9">
    <name type="scientific">Rossellomorea aquimaris</name>
    <dbReference type="NCBI Taxonomy" id="189382"/>
    <lineage>
        <taxon>Bacteria</taxon>
        <taxon>Bacillati</taxon>
        <taxon>Bacillota</taxon>
        <taxon>Bacilli</taxon>
        <taxon>Bacillales</taxon>
        <taxon>Bacillaceae</taxon>
        <taxon>Rossellomorea</taxon>
    </lineage>
</organism>
<dbReference type="PANTHER" id="PTHR11177">
    <property type="entry name" value="CHITINASE"/>
    <property type="match status" value="1"/>
</dbReference>
<dbReference type="OrthoDB" id="9775889at2"/>
<protein>
    <recommendedName>
        <fullName evidence="2">chitinase</fullName>
        <ecNumber evidence="2">3.2.1.14</ecNumber>
    </recommendedName>
</protein>
<dbReference type="Proteomes" id="UP000325054">
    <property type="component" value="Unassembled WGS sequence"/>
</dbReference>
<comment type="similarity">
    <text evidence="6">Belongs to the glycosyl hydrolase 18 family.</text>
</comment>
<dbReference type="Gene3D" id="3.20.20.80">
    <property type="entry name" value="Glycosidases"/>
    <property type="match status" value="1"/>
</dbReference>
<dbReference type="EMBL" id="VTEW01000006">
    <property type="protein sequence ID" value="TYS79879.1"/>
    <property type="molecule type" value="Genomic_DNA"/>
</dbReference>
<evidence type="ECO:0000256" key="2">
    <source>
        <dbReference type="ARBA" id="ARBA00012729"/>
    </source>
</evidence>
<dbReference type="PANTHER" id="PTHR11177:SF317">
    <property type="entry name" value="CHITINASE 12-RELATED"/>
    <property type="match status" value="1"/>
</dbReference>
<evidence type="ECO:0000256" key="6">
    <source>
        <dbReference type="RuleBase" id="RU004453"/>
    </source>
</evidence>
<feature type="domain" description="GH18" evidence="7">
    <location>
        <begin position="62"/>
        <end position="374"/>
    </location>
</feature>
<comment type="caution">
    <text evidence="8">The sequence shown here is derived from an EMBL/GenBank/DDBJ whole genome shotgun (WGS) entry which is preliminary data.</text>
</comment>
<reference evidence="8 9" key="1">
    <citation type="submission" date="2019-08" db="EMBL/GenBank/DDBJ databases">
        <title>Bacillus genomes from the desert of Cuatro Cienegas, Coahuila.</title>
        <authorList>
            <person name="Olmedo-Alvarez G."/>
        </authorList>
    </citation>
    <scope>NUCLEOTIDE SEQUENCE [LARGE SCALE GENOMIC DNA]</scope>
    <source>
        <strain evidence="8 9">CH451a_14T</strain>
    </source>
</reference>
<dbReference type="PROSITE" id="PS51910">
    <property type="entry name" value="GH18_2"/>
    <property type="match status" value="1"/>
</dbReference>